<sequence>MENHPGLYGGLGAVLSHTVTRRKKSTGDQKQKTKQNPFYSCFSIVTALGTVRAPRAPWRLRRAGVALQPPQRRVMAQRAICGPTEASQKRSDNVM</sequence>
<proteinExistence type="predicted"/>
<reference evidence="1 2" key="1">
    <citation type="submission" date="2017-12" db="EMBL/GenBank/DDBJ databases">
        <title>Integrating genomic resources of turbot (Scophthalmus maximus) in depth evaluation of genetic and physical mapping variation across individuals.</title>
        <authorList>
            <person name="Martinez P."/>
        </authorList>
    </citation>
    <scope>NUCLEOTIDE SEQUENCE [LARGE SCALE GENOMIC DNA]</scope>
</reference>
<name>A0A2U9BKA6_SCOMX</name>
<accession>A0A2U9BKA6</accession>
<dbReference type="EMBL" id="CP026249">
    <property type="protein sequence ID" value="AWP04119.1"/>
    <property type="molecule type" value="Genomic_DNA"/>
</dbReference>
<protein>
    <submittedName>
        <fullName evidence="1">Uncharacterized protein</fullName>
    </submittedName>
</protein>
<gene>
    <name evidence="1" type="ORF">SMAX5B_006343</name>
</gene>
<evidence type="ECO:0000313" key="2">
    <source>
        <dbReference type="Proteomes" id="UP000246464"/>
    </source>
</evidence>
<keyword evidence="2" id="KW-1185">Reference proteome</keyword>
<evidence type="ECO:0000313" key="1">
    <source>
        <dbReference type="EMBL" id="AWP04119.1"/>
    </source>
</evidence>
<dbReference type="AlphaFoldDB" id="A0A2U9BKA6"/>
<organism evidence="1 2">
    <name type="scientific">Scophthalmus maximus</name>
    <name type="common">Turbot</name>
    <name type="synonym">Psetta maxima</name>
    <dbReference type="NCBI Taxonomy" id="52904"/>
    <lineage>
        <taxon>Eukaryota</taxon>
        <taxon>Metazoa</taxon>
        <taxon>Chordata</taxon>
        <taxon>Craniata</taxon>
        <taxon>Vertebrata</taxon>
        <taxon>Euteleostomi</taxon>
        <taxon>Actinopterygii</taxon>
        <taxon>Neopterygii</taxon>
        <taxon>Teleostei</taxon>
        <taxon>Neoteleostei</taxon>
        <taxon>Acanthomorphata</taxon>
        <taxon>Carangaria</taxon>
        <taxon>Pleuronectiformes</taxon>
        <taxon>Pleuronectoidei</taxon>
        <taxon>Scophthalmidae</taxon>
        <taxon>Scophthalmus</taxon>
    </lineage>
</organism>
<dbReference type="Proteomes" id="UP000246464">
    <property type="component" value="Chromosome 7"/>
</dbReference>